<proteinExistence type="inferred from homology"/>
<dbReference type="PANTHER" id="PTHR23024:SF113">
    <property type="entry name" value="CARBOXYLESTERASE 8-RELATED"/>
    <property type="match status" value="1"/>
</dbReference>
<evidence type="ECO:0000313" key="3">
    <source>
        <dbReference type="EMBL" id="GEY20391.1"/>
    </source>
</evidence>
<reference evidence="3" key="1">
    <citation type="journal article" date="2019" name="Sci. Rep.">
        <title>Draft genome of Tanacetum cinerariifolium, the natural source of mosquito coil.</title>
        <authorList>
            <person name="Yamashiro T."/>
            <person name="Shiraishi A."/>
            <person name="Satake H."/>
            <person name="Nakayama K."/>
        </authorList>
    </citation>
    <scope>NUCLEOTIDE SEQUENCE</scope>
</reference>
<name>A0A699HFD1_TANCI</name>
<comment type="caution">
    <text evidence="3">The sequence shown here is derived from an EMBL/GenBank/DDBJ whole genome shotgun (WGS) entry which is preliminary data.</text>
</comment>
<accession>A0A699HFD1</accession>
<evidence type="ECO:0000256" key="1">
    <source>
        <dbReference type="ARBA" id="ARBA00010515"/>
    </source>
</evidence>
<comment type="similarity">
    <text evidence="1">Belongs to the 'GDXG' lipolytic enzyme family.</text>
</comment>
<evidence type="ECO:0000259" key="2">
    <source>
        <dbReference type="Pfam" id="PF07859"/>
    </source>
</evidence>
<dbReference type="GO" id="GO:0016787">
    <property type="term" value="F:hydrolase activity"/>
    <property type="evidence" value="ECO:0007669"/>
    <property type="project" value="InterPro"/>
</dbReference>
<dbReference type="PANTHER" id="PTHR23024">
    <property type="entry name" value="ARYLACETAMIDE DEACETYLASE"/>
    <property type="match status" value="1"/>
</dbReference>
<protein>
    <recommendedName>
        <fullName evidence="2">Alpha/beta hydrolase fold-3 domain-containing protein</fullName>
    </recommendedName>
</protein>
<dbReference type="InterPro" id="IPR013094">
    <property type="entry name" value="AB_hydrolase_3"/>
</dbReference>
<dbReference type="InterPro" id="IPR050466">
    <property type="entry name" value="Carboxylest/Gibb_receptor"/>
</dbReference>
<dbReference type="Pfam" id="PF07859">
    <property type="entry name" value="Abhydrolase_3"/>
    <property type="match status" value="1"/>
</dbReference>
<dbReference type="AlphaFoldDB" id="A0A699HFD1"/>
<dbReference type="EMBL" id="BKCJ010159674">
    <property type="protein sequence ID" value="GEY20391.1"/>
    <property type="molecule type" value="Genomic_DNA"/>
</dbReference>
<gene>
    <name evidence="3" type="ORF">Tci_392365</name>
</gene>
<sequence length="172" mass="19588">MVVIFDEYHLAPEHRLPVAYKDVMGAVLWVRNQALGINGCDEWLTRITDFSRVCLMGSSVGGNIAYNACLRALDLDLNPIKIVGSNALNQSFDYEKIRLLPQYLIRGYGGDPLVDRQRKFATMLETLGVHLITKFDDEGYHGVDMFDRRKAQVLYNDIKSFIWSLVKNKSSL</sequence>
<feature type="domain" description="Alpha/beta hydrolase fold-3" evidence="2">
    <location>
        <begin position="2"/>
        <end position="81"/>
    </location>
</feature>
<dbReference type="Gene3D" id="3.40.50.1820">
    <property type="entry name" value="alpha/beta hydrolase"/>
    <property type="match status" value="1"/>
</dbReference>
<dbReference type="InterPro" id="IPR029058">
    <property type="entry name" value="AB_hydrolase_fold"/>
</dbReference>
<organism evidence="3">
    <name type="scientific">Tanacetum cinerariifolium</name>
    <name type="common">Dalmatian daisy</name>
    <name type="synonym">Chrysanthemum cinerariifolium</name>
    <dbReference type="NCBI Taxonomy" id="118510"/>
    <lineage>
        <taxon>Eukaryota</taxon>
        <taxon>Viridiplantae</taxon>
        <taxon>Streptophyta</taxon>
        <taxon>Embryophyta</taxon>
        <taxon>Tracheophyta</taxon>
        <taxon>Spermatophyta</taxon>
        <taxon>Magnoliopsida</taxon>
        <taxon>eudicotyledons</taxon>
        <taxon>Gunneridae</taxon>
        <taxon>Pentapetalae</taxon>
        <taxon>asterids</taxon>
        <taxon>campanulids</taxon>
        <taxon>Asterales</taxon>
        <taxon>Asteraceae</taxon>
        <taxon>Asteroideae</taxon>
        <taxon>Anthemideae</taxon>
        <taxon>Anthemidinae</taxon>
        <taxon>Tanacetum</taxon>
    </lineage>
</organism>
<dbReference type="SUPFAM" id="SSF53474">
    <property type="entry name" value="alpha/beta-Hydrolases"/>
    <property type="match status" value="1"/>
</dbReference>